<comment type="caution">
    <text evidence="1">The sequence shown here is derived from an EMBL/GenBank/DDBJ whole genome shotgun (WGS) entry which is preliminary data.</text>
</comment>
<keyword evidence="2" id="KW-1185">Reference proteome</keyword>
<dbReference type="RefSeq" id="WP_088947727.1">
    <property type="nucleotide sequence ID" value="NZ_JACCHK010000001.1"/>
</dbReference>
<dbReference type="EMBL" id="JACCHK010000001">
    <property type="protein sequence ID" value="NYH40479.1"/>
    <property type="molecule type" value="Genomic_DNA"/>
</dbReference>
<accession>A0A7Y9WWF9</accession>
<organism evidence="1 2">
    <name type="scientific">Micromonospora jinlongensis</name>
    <dbReference type="NCBI Taxonomy" id="1287877"/>
    <lineage>
        <taxon>Bacteria</taxon>
        <taxon>Bacillati</taxon>
        <taxon>Actinomycetota</taxon>
        <taxon>Actinomycetes</taxon>
        <taxon>Micromonosporales</taxon>
        <taxon>Micromonosporaceae</taxon>
        <taxon>Micromonospora</taxon>
    </lineage>
</organism>
<evidence type="ECO:0000313" key="1">
    <source>
        <dbReference type="EMBL" id="NYH40479.1"/>
    </source>
</evidence>
<protein>
    <submittedName>
        <fullName evidence="1">Uncharacterized protein</fullName>
    </submittedName>
</protein>
<reference evidence="1 2" key="1">
    <citation type="submission" date="2020-07" db="EMBL/GenBank/DDBJ databases">
        <title>Sequencing the genomes of 1000 actinobacteria strains.</title>
        <authorList>
            <person name="Klenk H.-P."/>
        </authorList>
    </citation>
    <scope>NUCLEOTIDE SEQUENCE [LARGE SCALE GENOMIC DNA]</scope>
    <source>
        <strain evidence="1 2">DSM 45876</strain>
    </source>
</reference>
<name>A0A7Y9WWF9_9ACTN</name>
<dbReference type="InterPro" id="IPR046030">
    <property type="entry name" value="DUF5988"/>
</dbReference>
<dbReference type="GeneID" id="99760031"/>
<sequence length="78" mass="8631">MPQYLTLDPPALAPSEPVLVFLQGGPADIPRTVVASVEQLVYGKIKVPYLAGYEHFERRFGDGSPLLFTWTARTKIAE</sequence>
<evidence type="ECO:0000313" key="2">
    <source>
        <dbReference type="Proteomes" id="UP000523545"/>
    </source>
</evidence>
<gene>
    <name evidence="1" type="ORF">HNR22_000206</name>
</gene>
<dbReference type="Pfam" id="PF19450">
    <property type="entry name" value="DUF5988"/>
    <property type="match status" value="1"/>
</dbReference>
<dbReference type="AlphaFoldDB" id="A0A7Y9WWF9"/>
<dbReference type="Proteomes" id="UP000523545">
    <property type="component" value="Unassembled WGS sequence"/>
</dbReference>
<proteinExistence type="predicted"/>